<keyword evidence="4" id="KW-0572">Peptidoglycan-anchor</keyword>
<organism evidence="9 10">
    <name type="scientific">Lacticaseibacillus zeae</name>
    <name type="common">Lactobacillus zeae</name>
    <dbReference type="NCBI Taxonomy" id="57037"/>
    <lineage>
        <taxon>Bacteria</taxon>
        <taxon>Bacillati</taxon>
        <taxon>Bacillota</taxon>
        <taxon>Bacilli</taxon>
        <taxon>Lactobacillales</taxon>
        <taxon>Lactobacillaceae</taxon>
        <taxon>Lacticaseibacillus</taxon>
    </lineage>
</organism>
<gene>
    <name evidence="9" type="ORF">FEI14_09225</name>
</gene>
<evidence type="ECO:0000256" key="4">
    <source>
        <dbReference type="ARBA" id="ARBA00023088"/>
    </source>
</evidence>
<dbReference type="SUPFAM" id="SSF49899">
    <property type="entry name" value="Concanavalin A-like lectins/glucanases"/>
    <property type="match status" value="1"/>
</dbReference>
<feature type="compositionally biased region" description="Basic and acidic residues" evidence="6">
    <location>
        <begin position="1747"/>
        <end position="1760"/>
    </location>
</feature>
<keyword evidence="7" id="KW-0812">Transmembrane</keyword>
<sequence length="2377" mass="252469">MERKVHYKSYKSGKFWVAALISVSLGTVGVITIPQFFEAVPVYADSSPTDVTVKIDPAKFGTYFKLDGSASLLATPPDGQPARGLQVELTPNLGAKTGIVSLRTKIDMTQSFTLKGRLYLGENEFGADGVAFGFADTTPGKYGYAGNAFGIGGIARSFGVKFDEYYNGTGDIHAGADLGTKNDYPQMRLVQTTDDQWGTVLSVDGKKGVAYETIPNPDGNFFDLVIIYNGDTKQMTVTYDKKTISFNAKEYIKNEQLALFLTGSTGGSFNQHVFDFESFEYTPGLNAVKSDLKNRLLTEANTQKAAVNADPTLTTGDRKIQTDKIDVALKTGQDAIDAATKTPDAINAFDTNKPLIQAIHTPGQPLADRKADRKTKLQAEHDKIVADINKDPTLTSAEKTQQIQNADAALIDANTKVDAATDADNVDSAFSNGKAAIDAAHKPGATLDAQRTAKKAVLDTEAATVKKAIQDDATLTSAEKKTQSDAVDKALTDAKSAIDKATTADTINAAADTGLANIRNAHKSGPSLADQRTIQKQALKAKHDQVVNDITLDPTLTAVEKKTQITKADQALTDGNAAIDTAATADAINQAATVSQANIDNAHKVGKPLEDQKNAQRQRLNNEAAAVKKKIQDDVTLTTAEKNQQTANVDKALTEGLNAVNDATTADSIIAAGDDGIAAIDKVYQTGTPLDDQKTAKKTAIDNAAAIAKKAIQDDPTLTTAEKQQQLTVVDKAVTDGKKAIDAATNADDVNKAADTAITTINQAHQPGKSIEDQKDAKKTAIDKAATDAKKAIQDDPTLTMAEKQQQNDAVDKAADAGKKAVDVATNADDINTTGDTAITNIGKIHQPGKSIDEQKDAKKTELDNEAAKIKTTIQGDPTLTTDEKNKQLGAVDKALDAGKKAIDAATNADDINTATDTAKTNIDNAYQPGTSIDDQKKAQKEALKKEAQTVKEAIQNDPTLTTVEKQQQTDNVDNALKDAEAAIDKATTADEINTATATGKTNIDNAHKPGTSLDDQKADQKKKLEEEAAAVKKAIQDDPTLTTAQKQQQTDNVDKALKDAKDAIDAAKDADSINQAFSDGKTAIDATHQPGQKLEDQKAAQKKALEDEAAAVKKAIQDDPTLTTVEKQQQTADVDKALKDAEDTIDAATNADGVNQAFSDGKTTIDAAHQPGQTLDDQKAAQKKALEDEAATVKKAIQDDPTLTTAEKQQQTDNVDKALKNGTAAITNAMNADEINQAFNTGKTNIDNAHQPGTSIDDQKANQKKALDDIATSVKKAIQDDPTLTTAEKQQQTANVDQALKDAKDAIDAAKDADSINQAFSHGKTTIENAHQPGQTLDDQKNDQKKALDDEATKIKQAIQDDPTLTTAEKNQQIAEVDKAVKDGKDTIDAGTNADEINKAFTDAKNNIDQAHKPGTAVDDQKDAQKKLLDDEATKVKQAIQDDPTLTTAEKQQQTDNVDKALKDGKAAIDAAKNADEINQAFDTGKTNIDNAHQPGASIDDQKAAQKKSLADEAAKVKQAIQDDPTLTTAEKQQQSDNVDKALKDGEAAIDAAKNADEINQAFDTGKVNIDNAHQPGTSLDDQKAAQKKSLADEAAKVKKEIQDDPTLTTAEKNQQTANVDQALKDGEASIDAAKNADEVNDAFNTGKINIDNAHQPGKTIDEQQTLQKKSLNDEAAKVTQEIQNDPTLTTAEKQKQIQDVADALKAGEAAIDAATTADEVNQAFNTGKINIDNAHKPGTAVNDQKEAQKKSLAEEAAKVKQAIQDDPTLTTAEKNQQTANVDQAFKDGEAVIDAATNADDINKAFETGKINIDNAHQPGKSINDQKNAQKKLLDEEAAKVKQDILNDPTLTAVEKQQQTENVDKALKDGNAAIDAATNADDINQAFGTGKTNIDNAHQPGTSLDGQKEAQKKSLADEAAKVKQEIQDDATLTTAEKQQQSENVDKALKDGEAAIDAATNADDINKAFGTGKINIDNAHQPGTAVSDQQSARKKALDEEAAKVKQAILDDPTLTTAEKQQQTADVDKALKDGKAAIDAATNADDINKAFDTGKTNIDNAHQPGKTIDEQKAAQKQSLNEEAAKVKQDIQNDPTLTAAEKKQQTENVDKALKDGTAAIDAATNADEANQAFATGKINIDKAHQPGKTLDDQKTAQKQSLADEAAKVKEEIQADPTLTTAEKQQQSENVDKALVDGQKAIDQAQDADSVNTAFATGKANIDAQHQPGKSLADQRLAAAAEIDKEAAKVKQQIDNDPLLTDTQKAEQKANVDREAALAKEALAQATDAEAVNAALADGIKKIDAQYVPGKTPAPAPDPAPGPMTVDPRPTPTKPLSTTQTPTSPLPRTGDKPATGLAALGAFILSMFGFALTGKKRKRS</sequence>
<dbReference type="InterPro" id="IPR013320">
    <property type="entry name" value="ConA-like_dom_sf"/>
</dbReference>
<evidence type="ECO:0000256" key="7">
    <source>
        <dbReference type="SAM" id="Phobius"/>
    </source>
</evidence>
<feature type="region of interest" description="Disordered" evidence="6">
    <location>
        <begin position="1487"/>
        <end position="1539"/>
    </location>
</feature>
<feature type="compositionally biased region" description="Polar residues" evidence="6">
    <location>
        <begin position="1526"/>
        <end position="1538"/>
    </location>
</feature>
<feature type="compositionally biased region" description="Polar residues" evidence="6">
    <location>
        <begin position="1891"/>
        <end position="1906"/>
    </location>
</feature>
<keyword evidence="3" id="KW-0732">Signal</keyword>
<feature type="transmembrane region" description="Helical" evidence="7">
    <location>
        <begin position="2351"/>
        <end position="2371"/>
    </location>
</feature>
<feature type="region of interest" description="Disordered" evidence="6">
    <location>
        <begin position="1747"/>
        <end position="1772"/>
    </location>
</feature>
<dbReference type="NCBIfam" id="TIGR03715">
    <property type="entry name" value="KxYKxGKxW"/>
    <property type="match status" value="1"/>
</dbReference>
<feature type="transmembrane region" description="Helical" evidence="7">
    <location>
        <begin position="15"/>
        <end position="37"/>
    </location>
</feature>
<dbReference type="RefSeq" id="WP_138117981.1">
    <property type="nucleotide sequence ID" value="NZ_VBWN01000006.1"/>
</dbReference>
<dbReference type="InterPro" id="IPR011439">
    <property type="entry name" value="DUF1542"/>
</dbReference>
<feature type="domain" description="Gram-positive cocci surface proteins LPxTG" evidence="8">
    <location>
        <begin position="2343"/>
        <end position="2377"/>
    </location>
</feature>
<feature type="compositionally biased region" description="Polar residues" evidence="6">
    <location>
        <begin position="1244"/>
        <end position="1257"/>
    </location>
</feature>
<dbReference type="PROSITE" id="PS50847">
    <property type="entry name" value="GRAM_POS_ANCHORING"/>
    <property type="match status" value="1"/>
</dbReference>
<feature type="coiled-coil region" evidence="5">
    <location>
        <begin position="934"/>
        <end position="986"/>
    </location>
</feature>
<evidence type="ECO:0000256" key="5">
    <source>
        <dbReference type="SAM" id="Coils"/>
    </source>
</evidence>
<dbReference type="EMBL" id="VBWN01000006">
    <property type="protein sequence ID" value="TLF40838.1"/>
    <property type="molecule type" value="Genomic_DNA"/>
</dbReference>
<keyword evidence="1" id="KW-0134">Cell wall</keyword>
<comment type="caution">
    <text evidence="9">The sequence shown here is derived from an EMBL/GenBank/DDBJ whole genome shotgun (WGS) entry which is preliminary data.</text>
</comment>
<dbReference type="InterPro" id="IPR022263">
    <property type="entry name" value="KxYKxGKxW"/>
</dbReference>
<accession>A0A5R8LUG2</accession>
<feature type="region of interest" description="Disordered" evidence="6">
    <location>
        <begin position="1244"/>
        <end position="1263"/>
    </location>
</feature>
<evidence type="ECO:0000256" key="2">
    <source>
        <dbReference type="ARBA" id="ARBA00022525"/>
    </source>
</evidence>
<name>A0A5R8LUG2_LACZE</name>
<dbReference type="Gene3D" id="2.60.120.200">
    <property type="match status" value="1"/>
</dbReference>
<dbReference type="NCBIfam" id="TIGR01167">
    <property type="entry name" value="LPXTG_anchor"/>
    <property type="match status" value="1"/>
</dbReference>
<keyword evidence="7" id="KW-0472">Membrane</keyword>
<dbReference type="InterPro" id="IPR056573">
    <property type="entry name" value="Lectin_L-type_dom"/>
</dbReference>
<evidence type="ECO:0000313" key="9">
    <source>
        <dbReference type="EMBL" id="TLF40838.1"/>
    </source>
</evidence>
<keyword evidence="7" id="KW-1133">Transmembrane helix</keyword>
<feature type="compositionally biased region" description="Polar residues" evidence="6">
    <location>
        <begin position="1607"/>
        <end position="1617"/>
    </location>
</feature>
<feature type="region of interest" description="Disordered" evidence="6">
    <location>
        <begin position="2304"/>
        <end position="2351"/>
    </location>
</feature>
<feature type="compositionally biased region" description="Pro residues" evidence="6">
    <location>
        <begin position="2309"/>
        <end position="2319"/>
    </location>
</feature>
<keyword evidence="2" id="KW-0964">Secreted</keyword>
<evidence type="ECO:0000256" key="6">
    <source>
        <dbReference type="SAM" id="MobiDB-lite"/>
    </source>
</evidence>
<dbReference type="Proteomes" id="UP000307781">
    <property type="component" value="Unassembled WGS sequence"/>
</dbReference>
<dbReference type="InterPro" id="IPR019931">
    <property type="entry name" value="LPXTG_anchor"/>
</dbReference>
<feature type="region of interest" description="Disordered" evidence="6">
    <location>
        <begin position="1890"/>
        <end position="1915"/>
    </location>
</feature>
<dbReference type="CDD" id="cd01951">
    <property type="entry name" value="lectin_L-type"/>
    <property type="match status" value="1"/>
</dbReference>
<evidence type="ECO:0000313" key="10">
    <source>
        <dbReference type="Proteomes" id="UP000307781"/>
    </source>
</evidence>
<evidence type="ECO:0000256" key="1">
    <source>
        <dbReference type="ARBA" id="ARBA00022512"/>
    </source>
</evidence>
<keyword evidence="5" id="KW-0175">Coiled coil</keyword>
<feature type="compositionally biased region" description="Basic and acidic residues" evidence="6">
    <location>
        <begin position="1582"/>
        <end position="1604"/>
    </location>
</feature>
<feature type="compositionally biased region" description="Basic and acidic residues" evidence="6">
    <location>
        <begin position="1501"/>
        <end position="1517"/>
    </location>
</feature>
<proteinExistence type="predicted"/>
<feature type="region of interest" description="Disordered" evidence="6">
    <location>
        <begin position="1569"/>
        <end position="1617"/>
    </location>
</feature>
<dbReference type="Pfam" id="PF18483">
    <property type="entry name" value="Lectin_L-type_dom"/>
    <property type="match status" value="1"/>
</dbReference>
<dbReference type="Pfam" id="PF07564">
    <property type="entry name" value="DUF1542"/>
    <property type="match status" value="15"/>
</dbReference>
<evidence type="ECO:0000256" key="3">
    <source>
        <dbReference type="ARBA" id="ARBA00022729"/>
    </source>
</evidence>
<protein>
    <submittedName>
        <fullName evidence="9">DUF1542 domain-containing protein</fullName>
    </submittedName>
</protein>
<dbReference type="Pfam" id="PF19258">
    <property type="entry name" value="KxYKxGKxW_sig"/>
    <property type="match status" value="1"/>
</dbReference>
<feature type="compositionally biased region" description="Low complexity" evidence="6">
    <location>
        <begin position="2331"/>
        <end position="2344"/>
    </location>
</feature>
<reference evidence="9 10" key="1">
    <citation type="submission" date="2019-05" db="EMBL/GenBank/DDBJ databases">
        <title>Genome-based reclassification of Lactobacillus casei as Lactobacillus casei subsp. casei. subsp.nov., description of Lactobacillus casei subsp. zeae subsp. nov., and emended description of Lactobacillus casei.</title>
        <authorList>
            <person name="Huang C.-H."/>
        </authorList>
    </citation>
    <scope>NUCLEOTIDE SEQUENCE [LARGE SCALE GENOMIC DNA]</scope>
    <source>
        <strain evidence="9 10">CRBIP24.58</strain>
    </source>
</reference>
<evidence type="ECO:0000259" key="8">
    <source>
        <dbReference type="PROSITE" id="PS50847"/>
    </source>
</evidence>